<dbReference type="GO" id="GO:0051301">
    <property type="term" value="P:cell division"/>
    <property type="evidence" value="ECO:0007669"/>
    <property type="project" value="UniProtKB-KW"/>
</dbReference>
<dbReference type="InterPro" id="IPR013763">
    <property type="entry name" value="Cyclin-like_dom"/>
</dbReference>
<gene>
    <name evidence="8" type="primary">CCND3</name>
    <name evidence="10" type="synonym">CCND3_0</name>
    <name evidence="8" type="ORF">CM83_44977</name>
    <name evidence="10" type="ORF">g.36963</name>
</gene>
<dbReference type="InterPro" id="IPR004367">
    <property type="entry name" value="Cyclin_C-dom"/>
</dbReference>
<proteinExistence type="inferred from homology"/>
<dbReference type="InterPro" id="IPR048258">
    <property type="entry name" value="Cyclins_cyclin-box"/>
</dbReference>
<dbReference type="CDD" id="cd20516">
    <property type="entry name" value="CYCLIN_CCND_rpt2"/>
    <property type="match status" value="1"/>
</dbReference>
<evidence type="ECO:0000313" key="9">
    <source>
        <dbReference type="EMBL" id="JAG60644.1"/>
    </source>
</evidence>
<reference evidence="8" key="2">
    <citation type="submission" date="2014-07" db="EMBL/GenBank/DDBJ databases">
        <authorList>
            <person name="Hull J."/>
        </authorList>
    </citation>
    <scope>NUCLEOTIDE SEQUENCE</scope>
</reference>
<keyword evidence="2 4" id="KW-0195">Cyclin</keyword>
<feature type="region of interest" description="Disordered" evidence="5">
    <location>
        <begin position="260"/>
        <end position="281"/>
    </location>
</feature>
<protein>
    <submittedName>
        <fullName evidence="8">G1/S-specific cyclin-D3</fullName>
    </submittedName>
</protein>
<dbReference type="GO" id="GO:0000278">
    <property type="term" value="P:mitotic cell cycle"/>
    <property type="evidence" value="ECO:0007669"/>
    <property type="project" value="UniProtKB-ARBA"/>
</dbReference>
<keyword evidence="1" id="KW-0132">Cell division</keyword>
<feature type="domain" description="Cyclin C-terminal" evidence="7">
    <location>
        <begin position="156"/>
        <end position="275"/>
    </location>
</feature>
<organism evidence="8">
    <name type="scientific">Lygus hesperus</name>
    <name type="common">Western plant bug</name>
    <dbReference type="NCBI Taxonomy" id="30085"/>
    <lineage>
        <taxon>Eukaryota</taxon>
        <taxon>Metazoa</taxon>
        <taxon>Ecdysozoa</taxon>
        <taxon>Arthropoda</taxon>
        <taxon>Hexapoda</taxon>
        <taxon>Insecta</taxon>
        <taxon>Pterygota</taxon>
        <taxon>Neoptera</taxon>
        <taxon>Paraneoptera</taxon>
        <taxon>Hemiptera</taxon>
        <taxon>Heteroptera</taxon>
        <taxon>Panheteroptera</taxon>
        <taxon>Cimicomorpha</taxon>
        <taxon>Miridae</taxon>
        <taxon>Mirini</taxon>
        <taxon>Lygus</taxon>
    </lineage>
</organism>
<accession>A0A0A9YGX3</accession>
<reference evidence="8" key="1">
    <citation type="journal article" date="2014" name="PLoS ONE">
        <title>Transcriptome-Based Identification of ABC Transporters in the Western Tarnished Plant Bug Lygus hesperus.</title>
        <authorList>
            <person name="Hull J.J."/>
            <person name="Chaney K."/>
            <person name="Geib S.M."/>
            <person name="Fabrick J.A."/>
            <person name="Brent C.S."/>
            <person name="Walsh D."/>
            <person name="Lavine L.C."/>
        </authorList>
    </citation>
    <scope>NUCLEOTIDE SEQUENCE</scope>
</reference>
<sequence length="281" mass="31486">MSSMDLLCTERATECTAMPDPSLLSDRVLANLLRTEDSYICSSSYFQCVQTEITPPMRRTLAEWMLDIVCLHDCSEGVFTLAMNYVDRFLSVVPMDSSKLQALGATCLLIASKMRQTTPLSPKLMEFYTSHSSSARAIRSFEFLVSAKLKWDLLAVTAPDFLPHLLCRVPLQEGLTDMVLRHANTFITLATREHKFCMYPGSIIAGASFAAALVGINWSSKGGWPLSRLLDFLGTLLHVERDYLSNCFLQLEDLLKETLEENSEETRDASTTPTDVNRVDF</sequence>
<dbReference type="InterPro" id="IPR036915">
    <property type="entry name" value="Cyclin-like_sf"/>
</dbReference>
<evidence type="ECO:0000256" key="1">
    <source>
        <dbReference type="ARBA" id="ARBA00022618"/>
    </source>
</evidence>
<dbReference type="SUPFAM" id="SSF47954">
    <property type="entry name" value="Cyclin-like"/>
    <property type="match status" value="2"/>
</dbReference>
<evidence type="ECO:0000259" key="6">
    <source>
        <dbReference type="SMART" id="SM00385"/>
    </source>
</evidence>
<evidence type="ECO:0000256" key="3">
    <source>
        <dbReference type="ARBA" id="ARBA00023306"/>
    </source>
</evidence>
<evidence type="ECO:0000256" key="5">
    <source>
        <dbReference type="SAM" id="MobiDB-lite"/>
    </source>
</evidence>
<dbReference type="SMART" id="SM01332">
    <property type="entry name" value="Cyclin_C"/>
    <property type="match status" value="1"/>
</dbReference>
<feature type="domain" description="Cyclin-like" evidence="6">
    <location>
        <begin position="63"/>
        <end position="147"/>
    </location>
</feature>
<dbReference type="SMART" id="SM00385">
    <property type="entry name" value="CYCLIN"/>
    <property type="match status" value="1"/>
</dbReference>
<evidence type="ECO:0000313" key="10">
    <source>
        <dbReference type="EMBL" id="JAQ07861.1"/>
    </source>
</evidence>
<reference evidence="9" key="3">
    <citation type="submission" date="2014-09" db="EMBL/GenBank/DDBJ databases">
        <authorList>
            <person name="Magalhaes I.L.F."/>
            <person name="Oliveira U."/>
            <person name="Santos F.R."/>
            <person name="Vidigal T.H.D.A."/>
            <person name="Brescovit A.D."/>
            <person name="Santos A.J."/>
        </authorList>
    </citation>
    <scope>NUCLEOTIDE SEQUENCE</scope>
</reference>
<dbReference type="AlphaFoldDB" id="A0A0A9YGX3"/>
<dbReference type="EMBL" id="GBRD01005177">
    <property type="protein sequence ID" value="JAG60644.1"/>
    <property type="molecule type" value="Transcribed_RNA"/>
</dbReference>
<keyword evidence="3" id="KW-0131">Cell cycle</keyword>
<dbReference type="InterPro" id="IPR039361">
    <property type="entry name" value="Cyclin"/>
</dbReference>
<dbReference type="EMBL" id="GDHC01010768">
    <property type="protein sequence ID" value="JAQ07861.1"/>
    <property type="molecule type" value="Transcribed_RNA"/>
</dbReference>
<dbReference type="PROSITE" id="PS00292">
    <property type="entry name" value="CYCLINS"/>
    <property type="match status" value="1"/>
</dbReference>
<name>A0A0A9YGX3_LYGHE</name>
<dbReference type="FunFam" id="1.10.472.10:FF:000003">
    <property type="entry name" value="G1/S-specific cyclin-D2"/>
    <property type="match status" value="1"/>
</dbReference>
<evidence type="ECO:0000313" key="8">
    <source>
        <dbReference type="EMBL" id="JAG32312.1"/>
    </source>
</evidence>
<reference evidence="10" key="4">
    <citation type="journal article" date="2016" name="Gigascience">
        <title>De novo construction of an expanded transcriptome assembly for the western tarnished plant bug, Lygus hesperus.</title>
        <authorList>
            <person name="Tassone E.E."/>
            <person name="Geib S.M."/>
            <person name="Hall B."/>
            <person name="Fabrick J.A."/>
            <person name="Brent C.S."/>
            <person name="Hull J.J."/>
        </authorList>
    </citation>
    <scope>NUCLEOTIDE SEQUENCE</scope>
</reference>
<comment type="similarity">
    <text evidence="4">Belongs to the cyclin family.</text>
</comment>
<evidence type="ECO:0000256" key="4">
    <source>
        <dbReference type="RuleBase" id="RU000383"/>
    </source>
</evidence>
<dbReference type="PANTHER" id="PTHR10177">
    <property type="entry name" value="CYCLINS"/>
    <property type="match status" value="1"/>
</dbReference>
<evidence type="ECO:0000259" key="7">
    <source>
        <dbReference type="SMART" id="SM01332"/>
    </source>
</evidence>
<evidence type="ECO:0000256" key="2">
    <source>
        <dbReference type="ARBA" id="ARBA00023127"/>
    </source>
</evidence>
<dbReference type="InterPro" id="IPR006671">
    <property type="entry name" value="Cyclin_N"/>
</dbReference>
<dbReference type="Pfam" id="PF00134">
    <property type="entry name" value="Cyclin_N"/>
    <property type="match status" value="1"/>
</dbReference>
<dbReference type="Gene3D" id="1.10.472.10">
    <property type="entry name" value="Cyclin-like"/>
    <property type="match status" value="2"/>
</dbReference>
<dbReference type="Pfam" id="PF02984">
    <property type="entry name" value="Cyclin_C"/>
    <property type="match status" value="1"/>
</dbReference>
<dbReference type="EMBL" id="GBHO01011292">
    <property type="protein sequence ID" value="JAG32312.1"/>
    <property type="molecule type" value="Transcribed_RNA"/>
</dbReference>